<evidence type="ECO:0000313" key="3">
    <source>
        <dbReference type="Proteomes" id="UP000006727"/>
    </source>
</evidence>
<proteinExistence type="predicted"/>
<dbReference type="InParanoid" id="A0A2K1J810"/>
<reference evidence="2" key="3">
    <citation type="submission" date="2020-12" db="UniProtKB">
        <authorList>
            <consortium name="EnsemblPlants"/>
        </authorList>
    </citation>
    <scope>IDENTIFICATION</scope>
</reference>
<keyword evidence="3" id="KW-1185">Reference proteome</keyword>
<dbReference type="EnsemblPlants" id="Pp3c16_10590V3.1">
    <property type="protein sequence ID" value="PAC:32984845.CDS.1"/>
    <property type="gene ID" value="Pp3c16_10590"/>
</dbReference>
<evidence type="ECO:0000313" key="1">
    <source>
        <dbReference type="EMBL" id="PNR37663.1"/>
    </source>
</evidence>
<protein>
    <submittedName>
        <fullName evidence="1 2">Uncharacterized protein</fullName>
    </submittedName>
</protein>
<name>A0A2K1J810_PHYPA</name>
<accession>A0A2K1J810</accession>
<reference evidence="1 3" key="2">
    <citation type="journal article" date="2018" name="Plant J.">
        <title>The Physcomitrella patens chromosome-scale assembly reveals moss genome structure and evolution.</title>
        <authorList>
            <person name="Lang D."/>
            <person name="Ullrich K.K."/>
            <person name="Murat F."/>
            <person name="Fuchs J."/>
            <person name="Jenkins J."/>
            <person name="Haas F.B."/>
            <person name="Piednoel M."/>
            <person name="Gundlach H."/>
            <person name="Van Bel M."/>
            <person name="Meyberg R."/>
            <person name="Vives C."/>
            <person name="Morata J."/>
            <person name="Symeonidi A."/>
            <person name="Hiss M."/>
            <person name="Muchero W."/>
            <person name="Kamisugi Y."/>
            <person name="Saleh O."/>
            <person name="Blanc G."/>
            <person name="Decker E.L."/>
            <person name="van Gessel N."/>
            <person name="Grimwood J."/>
            <person name="Hayes R.D."/>
            <person name="Graham S.W."/>
            <person name="Gunter L.E."/>
            <person name="McDaniel S.F."/>
            <person name="Hoernstein S.N.W."/>
            <person name="Larsson A."/>
            <person name="Li F.W."/>
            <person name="Perroud P.F."/>
            <person name="Phillips J."/>
            <person name="Ranjan P."/>
            <person name="Rokshar D.S."/>
            <person name="Rothfels C.J."/>
            <person name="Schneider L."/>
            <person name="Shu S."/>
            <person name="Stevenson D.W."/>
            <person name="Thummler F."/>
            <person name="Tillich M."/>
            <person name="Villarreal Aguilar J.C."/>
            <person name="Widiez T."/>
            <person name="Wong G.K."/>
            <person name="Wymore A."/>
            <person name="Zhang Y."/>
            <person name="Zimmer A.D."/>
            <person name="Quatrano R.S."/>
            <person name="Mayer K.F.X."/>
            <person name="Goodstein D."/>
            <person name="Casacuberta J.M."/>
            <person name="Vandepoele K."/>
            <person name="Reski R."/>
            <person name="Cuming A.C."/>
            <person name="Tuskan G.A."/>
            <person name="Maumus F."/>
            <person name="Salse J."/>
            <person name="Schmutz J."/>
            <person name="Rensing S.A."/>
        </authorList>
    </citation>
    <scope>NUCLEOTIDE SEQUENCE [LARGE SCALE GENOMIC DNA]</scope>
    <source>
        <strain evidence="2 3">cv. Gransden 2004</strain>
    </source>
</reference>
<organism evidence="1">
    <name type="scientific">Physcomitrium patens</name>
    <name type="common">Spreading-leaved earth moss</name>
    <name type="synonym">Physcomitrella patens</name>
    <dbReference type="NCBI Taxonomy" id="3218"/>
    <lineage>
        <taxon>Eukaryota</taxon>
        <taxon>Viridiplantae</taxon>
        <taxon>Streptophyta</taxon>
        <taxon>Embryophyta</taxon>
        <taxon>Bryophyta</taxon>
        <taxon>Bryophytina</taxon>
        <taxon>Bryopsida</taxon>
        <taxon>Funariidae</taxon>
        <taxon>Funariales</taxon>
        <taxon>Funariaceae</taxon>
        <taxon>Physcomitrium</taxon>
    </lineage>
</organism>
<reference evidence="1 3" key="1">
    <citation type="journal article" date="2008" name="Science">
        <title>The Physcomitrella genome reveals evolutionary insights into the conquest of land by plants.</title>
        <authorList>
            <person name="Rensing S."/>
            <person name="Lang D."/>
            <person name="Zimmer A."/>
            <person name="Terry A."/>
            <person name="Salamov A."/>
            <person name="Shapiro H."/>
            <person name="Nishiyama T."/>
            <person name="Perroud P.-F."/>
            <person name="Lindquist E."/>
            <person name="Kamisugi Y."/>
            <person name="Tanahashi T."/>
            <person name="Sakakibara K."/>
            <person name="Fujita T."/>
            <person name="Oishi K."/>
            <person name="Shin-I T."/>
            <person name="Kuroki Y."/>
            <person name="Toyoda A."/>
            <person name="Suzuki Y."/>
            <person name="Hashimoto A."/>
            <person name="Yamaguchi K."/>
            <person name="Sugano A."/>
            <person name="Kohara Y."/>
            <person name="Fujiyama A."/>
            <person name="Anterola A."/>
            <person name="Aoki S."/>
            <person name="Ashton N."/>
            <person name="Barbazuk W.B."/>
            <person name="Barker E."/>
            <person name="Bennetzen J."/>
            <person name="Bezanilla M."/>
            <person name="Blankenship R."/>
            <person name="Cho S.H."/>
            <person name="Dutcher S."/>
            <person name="Estelle M."/>
            <person name="Fawcett J.A."/>
            <person name="Gundlach H."/>
            <person name="Hanada K."/>
            <person name="Heyl A."/>
            <person name="Hicks K.A."/>
            <person name="Hugh J."/>
            <person name="Lohr M."/>
            <person name="Mayer K."/>
            <person name="Melkozernov A."/>
            <person name="Murata T."/>
            <person name="Nelson D."/>
            <person name="Pils B."/>
            <person name="Prigge M."/>
            <person name="Reiss B."/>
            <person name="Renner T."/>
            <person name="Rombauts S."/>
            <person name="Rushton P."/>
            <person name="Sanderfoot A."/>
            <person name="Schween G."/>
            <person name="Shiu S.-H."/>
            <person name="Stueber K."/>
            <person name="Theodoulou F.L."/>
            <person name="Tu H."/>
            <person name="Van de Peer Y."/>
            <person name="Verrier P.J."/>
            <person name="Waters E."/>
            <person name="Wood A."/>
            <person name="Yang L."/>
            <person name="Cove D."/>
            <person name="Cuming A."/>
            <person name="Hasebe M."/>
            <person name="Lucas S."/>
            <person name="Mishler D.B."/>
            <person name="Reski R."/>
            <person name="Grigoriev I."/>
            <person name="Quatrano R.S."/>
            <person name="Boore J.L."/>
        </authorList>
    </citation>
    <scope>NUCLEOTIDE SEQUENCE [LARGE SCALE GENOMIC DNA]</scope>
    <source>
        <strain evidence="2 3">cv. Gransden 2004</strain>
    </source>
</reference>
<evidence type="ECO:0000313" key="2">
    <source>
        <dbReference type="EnsemblPlants" id="PAC:32984845.CDS.1"/>
    </source>
</evidence>
<dbReference type="AlphaFoldDB" id="A0A2K1J810"/>
<dbReference type="EMBL" id="ABEU02000016">
    <property type="protein sequence ID" value="PNR37663.1"/>
    <property type="molecule type" value="Genomic_DNA"/>
</dbReference>
<dbReference type="Proteomes" id="UP000006727">
    <property type="component" value="Chromosome 16"/>
</dbReference>
<dbReference type="Gramene" id="Pp3c16_10590V3.1">
    <property type="protein sequence ID" value="PAC:32984845.CDS.1"/>
    <property type="gene ID" value="Pp3c16_10590"/>
</dbReference>
<gene>
    <name evidence="1" type="ORF">PHYPA_020772</name>
</gene>
<sequence length="58" mass="6720">MLKETEQRITPVIATLNNPMQEAEELANTIRVPELCSLWSTRNCVKQLFERHGLYTTT</sequence>